<dbReference type="AlphaFoldDB" id="A0A518CY24"/>
<dbReference type="Proteomes" id="UP000319342">
    <property type="component" value="Chromosome"/>
</dbReference>
<dbReference type="EMBL" id="CP036290">
    <property type="protein sequence ID" value="QDU84118.1"/>
    <property type="molecule type" value="Genomic_DNA"/>
</dbReference>
<dbReference type="Pfam" id="PF03597">
    <property type="entry name" value="FixS"/>
    <property type="match status" value="1"/>
</dbReference>
<keyword evidence="2" id="KW-1185">Reference proteome</keyword>
<protein>
    <submittedName>
        <fullName evidence="1">Cytochrome oxidase maturation protein cbb3-type</fullName>
    </submittedName>
</protein>
<dbReference type="InterPro" id="IPR004714">
    <property type="entry name" value="Cyt_oxidase_maturation_cbb3"/>
</dbReference>
<proteinExistence type="predicted"/>
<evidence type="ECO:0000313" key="1">
    <source>
        <dbReference type="EMBL" id="QDU84118.1"/>
    </source>
</evidence>
<reference evidence="1 2" key="1">
    <citation type="submission" date="2019-02" db="EMBL/GenBank/DDBJ databases">
        <title>Deep-cultivation of Planctomycetes and their phenomic and genomic characterization uncovers novel biology.</title>
        <authorList>
            <person name="Wiegand S."/>
            <person name="Jogler M."/>
            <person name="Boedeker C."/>
            <person name="Pinto D."/>
            <person name="Vollmers J."/>
            <person name="Rivas-Marin E."/>
            <person name="Kohn T."/>
            <person name="Peeters S.H."/>
            <person name="Heuer A."/>
            <person name="Rast P."/>
            <person name="Oberbeckmann S."/>
            <person name="Bunk B."/>
            <person name="Jeske O."/>
            <person name="Meyerdierks A."/>
            <person name="Storesund J.E."/>
            <person name="Kallscheuer N."/>
            <person name="Luecker S."/>
            <person name="Lage O.M."/>
            <person name="Pohl T."/>
            <person name="Merkel B.J."/>
            <person name="Hornburger P."/>
            <person name="Mueller R.-W."/>
            <person name="Bruemmer F."/>
            <person name="Labrenz M."/>
            <person name="Spormann A.M."/>
            <person name="Op den Camp H."/>
            <person name="Overmann J."/>
            <person name="Amann R."/>
            <person name="Jetten M.S.M."/>
            <person name="Mascher T."/>
            <person name="Medema M.H."/>
            <person name="Devos D.P."/>
            <person name="Kaster A.-K."/>
            <person name="Ovreas L."/>
            <person name="Rohde M."/>
            <person name="Galperin M.Y."/>
            <person name="Jogler C."/>
        </authorList>
    </citation>
    <scope>NUCLEOTIDE SEQUENCE [LARGE SCALE GENOMIC DNA]</scope>
    <source>
        <strain evidence="1 2">Pla163</strain>
    </source>
</reference>
<dbReference type="PANTHER" id="PTHR41532:SF1">
    <property type="entry name" value="FIXS PROTEIN"/>
    <property type="match status" value="1"/>
</dbReference>
<evidence type="ECO:0000313" key="2">
    <source>
        <dbReference type="Proteomes" id="UP000319342"/>
    </source>
</evidence>
<dbReference type="NCBIfam" id="TIGR00847">
    <property type="entry name" value="ccoS"/>
    <property type="match status" value="1"/>
</dbReference>
<gene>
    <name evidence="1" type="ORF">Pla163_12220</name>
</gene>
<organism evidence="1 2">
    <name type="scientific">Rohdeia mirabilis</name>
    <dbReference type="NCBI Taxonomy" id="2528008"/>
    <lineage>
        <taxon>Bacteria</taxon>
        <taxon>Pseudomonadati</taxon>
        <taxon>Planctomycetota</taxon>
        <taxon>Planctomycetia</taxon>
        <taxon>Planctomycetia incertae sedis</taxon>
        <taxon>Rohdeia</taxon>
    </lineage>
</organism>
<dbReference type="RefSeq" id="WP_419186368.1">
    <property type="nucleotide sequence ID" value="NZ_CP036290.1"/>
</dbReference>
<accession>A0A518CY24</accession>
<dbReference type="PANTHER" id="PTHR41532">
    <property type="entry name" value="FIXS PROTEIN"/>
    <property type="match status" value="1"/>
</dbReference>
<sequence>MIYIVVPLALLLAGAFLAAFLWSVRKGQFDDMDSPAVRMLFDDDDRVRPDATEKATEDAESRSRP</sequence>
<name>A0A518CY24_9BACT</name>